<reference evidence="2" key="4">
    <citation type="submission" date="2024-02" db="EMBL/GenBank/DDBJ databases">
        <title>Comparative genomics of Cryptococcus and Kwoniella reveals pathogenesis evolution and contrasting modes of karyotype evolution via chromosome fusion or intercentromeric recombination.</title>
        <authorList>
            <person name="Coelho M.A."/>
            <person name="David-Palma M."/>
            <person name="Shea T."/>
            <person name="Bowers K."/>
            <person name="McGinley-Smith S."/>
            <person name="Mohammad A.W."/>
            <person name="Gnirke A."/>
            <person name="Yurkov A.M."/>
            <person name="Nowrousian M."/>
            <person name="Sun S."/>
            <person name="Cuomo C.A."/>
            <person name="Heitman J."/>
        </authorList>
    </citation>
    <scope>NUCLEOTIDE SEQUENCE</scope>
    <source>
        <strain evidence="2">CBS 10737</strain>
    </source>
</reference>
<dbReference type="KEGG" id="kpin:30169365"/>
<dbReference type="Proteomes" id="UP000094020">
    <property type="component" value="Chromosome 1"/>
</dbReference>
<protein>
    <submittedName>
        <fullName evidence="1">Uncharacterized protein</fullName>
    </submittedName>
</protein>
<keyword evidence="3" id="KW-1185">Reference proteome</keyword>
<gene>
    <name evidence="1" type="ORF">I206_00996</name>
    <name evidence="2" type="ORF">I206_100329</name>
</gene>
<reference evidence="1" key="1">
    <citation type="submission" date="2013-07" db="EMBL/GenBank/DDBJ databases">
        <title>The Genome Sequence of Cryptococcus pinus CBS10737.</title>
        <authorList>
            <consortium name="The Broad Institute Genome Sequencing Platform"/>
            <person name="Cuomo C."/>
            <person name="Litvintseva A."/>
            <person name="Chen Y."/>
            <person name="Heitman J."/>
            <person name="Sun S."/>
            <person name="Springer D."/>
            <person name="Dromer F."/>
            <person name="Young S.K."/>
            <person name="Zeng Q."/>
            <person name="Gargeya S."/>
            <person name="Fitzgerald M."/>
            <person name="Abouelleil A."/>
            <person name="Alvarado L."/>
            <person name="Berlin A.M."/>
            <person name="Chapman S.B."/>
            <person name="Dewar J."/>
            <person name="Goldberg J."/>
            <person name="Griggs A."/>
            <person name="Gujja S."/>
            <person name="Hansen M."/>
            <person name="Howarth C."/>
            <person name="Imamovic A."/>
            <person name="Larimer J."/>
            <person name="McCowan C."/>
            <person name="Murphy C."/>
            <person name="Pearson M."/>
            <person name="Priest M."/>
            <person name="Roberts A."/>
            <person name="Saif S."/>
            <person name="Shea T."/>
            <person name="Sykes S."/>
            <person name="Wortman J."/>
            <person name="Nusbaum C."/>
            <person name="Birren B."/>
        </authorList>
    </citation>
    <scope>NUCLEOTIDE SEQUENCE [LARGE SCALE GENOMIC DNA]</scope>
    <source>
        <strain evidence="1">CBS 10737</strain>
    </source>
</reference>
<organism evidence="1">
    <name type="scientific">Kwoniella pini CBS 10737</name>
    <dbReference type="NCBI Taxonomy" id="1296096"/>
    <lineage>
        <taxon>Eukaryota</taxon>
        <taxon>Fungi</taxon>
        <taxon>Dikarya</taxon>
        <taxon>Basidiomycota</taxon>
        <taxon>Agaricomycotina</taxon>
        <taxon>Tremellomycetes</taxon>
        <taxon>Tremellales</taxon>
        <taxon>Cryptococcaceae</taxon>
        <taxon>Kwoniella</taxon>
    </lineage>
</organism>
<proteinExistence type="predicted"/>
<dbReference type="GeneID" id="30169365"/>
<accession>A0A1B9IEI2</accession>
<dbReference type="RefSeq" id="XP_019014909.1">
    <property type="nucleotide sequence ID" value="XM_019152771.1"/>
</dbReference>
<dbReference type="EMBL" id="CP144519">
    <property type="protein sequence ID" value="WWC66427.1"/>
    <property type="molecule type" value="Genomic_DNA"/>
</dbReference>
<dbReference type="AlphaFoldDB" id="A0A1B9IEI2"/>
<name>A0A1B9IEI2_9TREE</name>
<evidence type="ECO:0000313" key="3">
    <source>
        <dbReference type="Proteomes" id="UP000094020"/>
    </source>
</evidence>
<evidence type="ECO:0000313" key="1">
    <source>
        <dbReference type="EMBL" id="OCF53690.1"/>
    </source>
</evidence>
<dbReference type="OrthoDB" id="10604244at2759"/>
<reference evidence="2" key="2">
    <citation type="submission" date="2013-07" db="EMBL/GenBank/DDBJ databases">
        <authorList>
            <consortium name="The Broad Institute Genome Sequencing Platform"/>
            <person name="Cuomo C."/>
            <person name="Litvintseva A."/>
            <person name="Chen Y."/>
            <person name="Heitman J."/>
            <person name="Sun S."/>
            <person name="Springer D."/>
            <person name="Dromer F."/>
            <person name="Young S.K."/>
            <person name="Zeng Q."/>
            <person name="Gargeya S."/>
            <person name="Fitzgerald M."/>
            <person name="Abouelleil A."/>
            <person name="Alvarado L."/>
            <person name="Berlin A.M."/>
            <person name="Chapman S.B."/>
            <person name="Dewar J."/>
            <person name="Goldberg J."/>
            <person name="Griggs A."/>
            <person name="Gujja S."/>
            <person name="Hansen M."/>
            <person name="Howarth C."/>
            <person name="Imamovic A."/>
            <person name="Larimer J."/>
            <person name="McCowan C."/>
            <person name="Murphy C."/>
            <person name="Pearson M."/>
            <person name="Priest M."/>
            <person name="Roberts A."/>
            <person name="Saif S."/>
            <person name="Shea T."/>
            <person name="Sykes S."/>
            <person name="Wortman J."/>
            <person name="Nusbaum C."/>
            <person name="Birren B."/>
        </authorList>
    </citation>
    <scope>NUCLEOTIDE SEQUENCE</scope>
    <source>
        <strain evidence="2">CBS 10737</strain>
    </source>
</reference>
<evidence type="ECO:0000313" key="2">
    <source>
        <dbReference type="EMBL" id="WWC66427.1"/>
    </source>
</evidence>
<sequence length="326" mass="35996">MGHYNHEGPHTPYLSIQTNTSFTSVISNTTSIKRVPEAWYEGKYYHDCFLVKRVATGGFCEPNDCLRGGGNDRGECQPGPGDRCLGIRLGPTAPRVYCRNCKCVGPGTKKVKINNKSKLKKTTKRAASHISRIGLRQSDAYFKQFDQWHDASHIAAPMADCTIISSGNTRVTLLRPIILPSSDVKRNVNRELVINNAIREVDEFGSVATASIEMLSRDINKRADWSSINFQYWSAYGARGLDADREEIVDIVLDLIRNGEEGMSGLCAAILDDGNAWATVKIWTGVDGNGLANCECSSVDAPELEQEVCGYANLSEHEGGWPDYVW</sequence>
<reference evidence="1" key="3">
    <citation type="submission" date="2016-07" db="EMBL/GenBank/DDBJ databases">
        <title>Evolution of pathogenesis and genome organization in the Tremellales.</title>
        <authorList>
            <person name="Cuomo C."/>
            <person name="Litvintseva A."/>
            <person name="Heitman J."/>
            <person name="Chen Y."/>
            <person name="Sun S."/>
            <person name="Springer D."/>
            <person name="Dromer F."/>
            <person name="Young S."/>
            <person name="Zeng Q."/>
            <person name="Chapman S."/>
            <person name="Gujja S."/>
            <person name="Saif S."/>
            <person name="Birren B."/>
        </authorList>
    </citation>
    <scope>NUCLEOTIDE SEQUENCE</scope>
    <source>
        <strain evidence="1">CBS 10737</strain>
    </source>
</reference>
<dbReference type="EMBL" id="KI894007">
    <property type="protein sequence ID" value="OCF53690.1"/>
    <property type="molecule type" value="Genomic_DNA"/>
</dbReference>